<protein>
    <submittedName>
        <fullName evidence="2">Integral membrane protein</fullName>
    </submittedName>
</protein>
<dbReference type="InterPro" id="IPR008620">
    <property type="entry name" value="FixH"/>
</dbReference>
<evidence type="ECO:0000256" key="1">
    <source>
        <dbReference type="SAM" id="MobiDB-lite"/>
    </source>
</evidence>
<evidence type="ECO:0000313" key="2">
    <source>
        <dbReference type="EMBL" id="EZP82231.1"/>
    </source>
</evidence>
<organism evidence="2 3">
    <name type="scientific">Novosphingobium resinovorum</name>
    <dbReference type="NCBI Taxonomy" id="158500"/>
    <lineage>
        <taxon>Bacteria</taxon>
        <taxon>Pseudomonadati</taxon>
        <taxon>Pseudomonadota</taxon>
        <taxon>Alphaproteobacteria</taxon>
        <taxon>Sphingomonadales</taxon>
        <taxon>Sphingomonadaceae</taxon>
        <taxon>Novosphingobium</taxon>
    </lineage>
</organism>
<reference evidence="2 3" key="1">
    <citation type="submission" date="2014-03" db="EMBL/GenBank/DDBJ databases">
        <title>Whole genome sequence of Novosphingobium resinovorum KF1.</title>
        <authorList>
            <person name="Gan H.M."/>
            <person name="Gan H.Y."/>
            <person name="Chew T.H."/>
            <person name="Savka M.A."/>
        </authorList>
    </citation>
    <scope>NUCLEOTIDE SEQUENCE [LARGE SCALE GENOMIC DNA]</scope>
    <source>
        <strain evidence="2 3">KF1</strain>
    </source>
</reference>
<dbReference type="eggNOG" id="COG5456">
    <property type="taxonomic scope" value="Bacteria"/>
</dbReference>
<dbReference type="PATRIC" id="fig|158500.4.peg.2296"/>
<dbReference type="RefSeq" id="WP_036525764.1">
    <property type="nucleotide sequence ID" value="NZ_CP128492.1"/>
</dbReference>
<sequence>MTVQTRKPFNGKHMTAILVAGFGVVLAVNVTMATLASTTFGGIVVENSYVASQDFNRWLDEAAKEKALGWKLQARRGAEGRVVVDLTTPRRPGLDPGPLAMTSPPSGEAPTAGKAPADGARLKTATGPGSSPGRREVLTAVARHPLGRLPDIALTFRREGAQWISAQPLPAGRWTLRFDIEADGRQWRTEQEIGA</sequence>
<dbReference type="AlphaFoldDB" id="A0A031JWQ0"/>
<gene>
    <name evidence="2" type="ORF">BV97_02254</name>
</gene>
<accession>A0A031JWQ0</accession>
<dbReference type="EMBL" id="JFYZ01000010">
    <property type="protein sequence ID" value="EZP82231.1"/>
    <property type="molecule type" value="Genomic_DNA"/>
</dbReference>
<proteinExistence type="predicted"/>
<dbReference type="Proteomes" id="UP000024329">
    <property type="component" value="Unassembled WGS sequence"/>
</dbReference>
<name>A0A031JWQ0_9SPHN</name>
<dbReference type="Pfam" id="PF05751">
    <property type="entry name" value="FixH"/>
    <property type="match status" value="2"/>
</dbReference>
<evidence type="ECO:0000313" key="3">
    <source>
        <dbReference type="Proteomes" id="UP000024329"/>
    </source>
</evidence>
<comment type="caution">
    <text evidence="2">The sequence shown here is derived from an EMBL/GenBank/DDBJ whole genome shotgun (WGS) entry which is preliminary data.</text>
</comment>
<feature type="region of interest" description="Disordered" evidence="1">
    <location>
        <begin position="87"/>
        <end position="135"/>
    </location>
</feature>